<proteinExistence type="predicted"/>
<name>A0ABQ5QGP4_9BACT</name>
<protein>
    <recommendedName>
        <fullName evidence="3">Heparan-alpha-glucosaminide N-acetyltransferase catalytic domain-containing protein</fullName>
    </recommendedName>
</protein>
<feature type="transmembrane region" description="Helical" evidence="2">
    <location>
        <begin position="392"/>
        <end position="412"/>
    </location>
</feature>
<feature type="domain" description="Heparan-alpha-glucosaminide N-acetyltransferase catalytic" evidence="3">
    <location>
        <begin position="12"/>
        <end position="220"/>
    </location>
</feature>
<dbReference type="Pfam" id="PF07786">
    <property type="entry name" value="HGSNAT_cat"/>
    <property type="match status" value="1"/>
</dbReference>
<feature type="transmembrane region" description="Helical" evidence="2">
    <location>
        <begin position="433"/>
        <end position="449"/>
    </location>
</feature>
<reference evidence="4 5" key="1">
    <citation type="journal article" date="2023" name="Antonie Van Leeuwenhoek">
        <title>Mesoterricola silvestris gen. nov., sp. nov., Mesoterricola sediminis sp. nov., Geothrix oryzae sp. nov., Geothrix edaphica sp. nov., Geothrix rubra sp. nov., and Geothrix limicola sp. nov., six novel members of Acidobacteriota isolated from soils.</title>
        <authorList>
            <person name="Itoh H."/>
            <person name="Sugisawa Y."/>
            <person name="Mise K."/>
            <person name="Xu Z."/>
            <person name="Kuniyasu M."/>
            <person name="Ushijima N."/>
            <person name="Kawano K."/>
            <person name="Kobayashi E."/>
            <person name="Shiratori Y."/>
            <person name="Masuda Y."/>
            <person name="Senoo K."/>
        </authorList>
    </citation>
    <scope>NUCLEOTIDE SEQUENCE [LARGE SCALE GENOMIC DNA]</scope>
    <source>
        <strain evidence="4 5">Red804</strain>
    </source>
</reference>
<evidence type="ECO:0000313" key="5">
    <source>
        <dbReference type="Proteomes" id="UP001165069"/>
    </source>
</evidence>
<keyword evidence="5" id="KW-1185">Reference proteome</keyword>
<feature type="transmembrane region" description="Helical" evidence="2">
    <location>
        <begin position="21"/>
        <end position="39"/>
    </location>
</feature>
<accession>A0ABQ5QGP4</accession>
<feature type="transmembrane region" description="Helical" evidence="2">
    <location>
        <begin position="363"/>
        <end position="386"/>
    </location>
</feature>
<sequence>MSLWNDLTPSRRCDWIDQLRGWAVIVMIEVHVVNVWLHPGLRPDWLNYLNGLVAPSFTMAAGCSLAISTFRTDGTLRPFWPDTARRLGFILLCAYALHAPGITAADWTVLNTAQKARELFKVDVLQCIVFSLLILQGLARLVRNPRIFTGLALILALFVPLVSPHLWATGVADGLWLPIRGLFNGNADRGVQALFPLFPWFAFPAFGAFLGGLYRHLRVEAIRGEGGPPGSSAPSASPLALPHAADGQSPTTASVGQARWSEPRFLALLALIGAGLLAWGSSAQQAWLWGGRWIQQNGIWMLHGRAGAFTYSELGAIANTTLPSVAARLGWILLGGSFMGAIELVRPHGAGSNPIKAASNESLLLYMLHLNLLFSVLLAPPVLALTGLGWGSLGWTGTLLLTAAVIGLNLWAGVAWQKVRHTPDIMRRLQHRAVALLGIWFVLGGWWTFRHFLQSPELAKEPYHFLNAARARKGLTPTPDGLCRDPEEYFREAEGRKLRLSPEAKADLTRLILARSENR</sequence>
<keyword evidence="2" id="KW-0812">Transmembrane</keyword>
<keyword evidence="2" id="KW-1133">Transmembrane helix</keyword>
<keyword evidence="2" id="KW-0472">Membrane</keyword>
<gene>
    <name evidence="4" type="ORF">GETHLI_22300</name>
</gene>
<feature type="transmembrane region" description="Helical" evidence="2">
    <location>
        <begin position="119"/>
        <end position="135"/>
    </location>
</feature>
<dbReference type="InterPro" id="IPR012429">
    <property type="entry name" value="HGSNAT_cat"/>
</dbReference>
<feature type="transmembrane region" description="Helical" evidence="2">
    <location>
        <begin position="87"/>
        <end position="107"/>
    </location>
</feature>
<dbReference type="RefSeq" id="WP_285575254.1">
    <property type="nucleotide sequence ID" value="NZ_BSDE01000004.1"/>
</dbReference>
<evidence type="ECO:0000256" key="1">
    <source>
        <dbReference type="SAM" id="MobiDB-lite"/>
    </source>
</evidence>
<evidence type="ECO:0000259" key="3">
    <source>
        <dbReference type="Pfam" id="PF07786"/>
    </source>
</evidence>
<evidence type="ECO:0000256" key="2">
    <source>
        <dbReference type="SAM" id="Phobius"/>
    </source>
</evidence>
<feature type="compositionally biased region" description="Low complexity" evidence="1">
    <location>
        <begin position="230"/>
        <end position="245"/>
    </location>
</feature>
<feature type="region of interest" description="Disordered" evidence="1">
    <location>
        <begin position="226"/>
        <end position="254"/>
    </location>
</feature>
<feature type="transmembrane region" description="Helical" evidence="2">
    <location>
        <begin position="193"/>
        <end position="214"/>
    </location>
</feature>
<dbReference type="EMBL" id="BSDE01000004">
    <property type="protein sequence ID" value="GLH73728.1"/>
    <property type="molecule type" value="Genomic_DNA"/>
</dbReference>
<feature type="transmembrane region" description="Helical" evidence="2">
    <location>
        <begin position="45"/>
        <end position="67"/>
    </location>
</feature>
<feature type="transmembrane region" description="Helical" evidence="2">
    <location>
        <begin position="325"/>
        <end position="342"/>
    </location>
</feature>
<comment type="caution">
    <text evidence="4">The sequence shown here is derived from an EMBL/GenBank/DDBJ whole genome shotgun (WGS) entry which is preliminary data.</text>
</comment>
<organism evidence="4 5">
    <name type="scientific">Geothrix limicola</name>
    <dbReference type="NCBI Taxonomy" id="2927978"/>
    <lineage>
        <taxon>Bacteria</taxon>
        <taxon>Pseudomonadati</taxon>
        <taxon>Acidobacteriota</taxon>
        <taxon>Holophagae</taxon>
        <taxon>Holophagales</taxon>
        <taxon>Holophagaceae</taxon>
        <taxon>Geothrix</taxon>
    </lineage>
</organism>
<dbReference type="Proteomes" id="UP001165069">
    <property type="component" value="Unassembled WGS sequence"/>
</dbReference>
<feature type="transmembrane region" description="Helical" evidence="2">
    <location>
        <begin position="265"/>
        <end position="283"/>
    </location>
</feature>
<evidence type="ECO:0000313" key="4">
    <source>
        <dbReference type="EMBL" id="GLH73728.1"/>
    </source>
</evidence>
<feature type="transmembrane region" description="Helical" evidence="2">
    <location>
        <begin position="147"/>
        <end position="167"/>
    </location>
</feature>